<evidence type="ECO:0000313" key="3">
    <source>
        <dbReference type="Proteomes" id="UP000216363"/>
    </source>
</evidence>
<dbReference type="InterPro" id="IPR000595">
    <property type="entry name" value="cNMP-bd_dom"/>
</dbReference>
<sequence length="93" mass="10510">MYDESKLHNNRLLKSLPPDILNSIYSSLEPFTLERGQVIVRANQPIDYLYFLCGGISSVIAVTTRGQLAEAGHGRTRRVFTNLRSGWGYNQHS</sequence>
<reference evidence="2 3" key="1">
    <citation type="submission" date="2017-07" db="EMBL/GenBank/DDBJ databases">
        <title>Draft genome of Ochrobactrum lupini type strain LUP21.</title>
        <authorList>
            <person name="Krzyzanowska D.M."/>
            <person name="Jafra S."/>
        </authorList>
    </citation>
    <scope>NUCLEOTIDE SEQUENCE [LARGE SCALE GENOMIC DNA]</scope>
    <source>
        <strain evidence="2 3">LUP21</strain>
    </source>
</reference>
<evidence type="ECO:0000259" key="1">
    <source>
        <dbReference type="PROSITE" id="PS50042"/>
    </source>
</evidence>
<evidence type="ECO:0000313" key="2">
    <source>
        <dbReference type="EMBL" id="OYR26062.1"/>
    </source>
</evidence>
<dbReference type="AlphaFoldDB" id="A0A256GG19"/>
<dbReference type="PROSITE" id="PS50042">
    <property type="entry name" value="CNMP_BINDING_3"/>
    <property type="match status" value="1"/>
</dbReference>
<dbReference type="Gene3D" id="2.60.120.10">
    <property type="entry name" value="Jelly Rolls"/>
    <property type="match status" value="1"/>
</dbReference>
<dbReference type="CDD" id="cd00038">
    <property type="entry name" value="CAP_ED"/>
    <property type="match status" value="1"/>
</dbReference>
<protein>
    <submittedName>
        <fullName evidence="2">Transcriptional regulator, Crp/Fnr family</fullName>
    </submittedName>
</protein>
<dbReference type="Proteomes" id="UP000216363">
    <property type="component" value="Unassembled WGS sequence"/>
</dbReference>
<accession>A0A256GG19</accession>
<name>A0A256GG19_9HYPH</name>
<comment type="caution">
    <text evidence="2">The sequence shown here is derived from an EMBL/GenBank/DDBJ whole genome shotgun (WGS) entry which is preliminary data.</text>
</comment>
<dbReference type="SUPFAM" id="SSF51206">
    <property type="entry name" value="cAMP-binding domain-like"/>
    <property type="match status" value="1"/>
</dbReference>
<organism evidence="2 3">
    <name type="scientific">Brucella lupini</name>
    <dbReference type="NCBI Taxonomy" id="255457"/>
    <lineage>
        <taxon>Bacteria</taxon>
        <taxon>Pseudomonadati</taxon>
        <taxon>Pseudomonadota</taxon>
        <taxon>Alphaproteobacteria</taxon>
        <taxon>Hyphomicrobiales</taxon>
        <taxon>Brucellaceae</taxon>
        <taxon>Brucella/Ochrobactrum group</taxon>
        <taxon>Brucella</taxon>
    </lineage>
</organism>
<dbReference type="InterPro" id="IPR014710">
    <property type="entry name" value="RmlC-like_jellyroll"/>
</dbReference>
<feature type="domain" description="Cyclic nucleotide-binding" evidence="1">
    <location>
        <begin position="12"/>
        <end position="60"/>
    </location>
</feature>
<dbReference type="EMBL" id="NNRN01000056">
    <property type="protein sequence ID" value="OYR26062.1"/>
    <property type="molecule type" value="Genomic_DNA"/>
</dbReference>
<proteinExistence type="predicted"/>
<dbReference type="InterPro" id="IPR018490">
    <property type="entry name" value="cNMP-bd_dom_sf"/>
</dbReference>
<gene>
    <name evidence="2" type="ORF">CES86_4116</name>
</gene>